<dbReference type="GO" id="GO:0016787">
    <property type="term" value="F:hydrolase activity"/>
    <property type="evidence" value="ECO:0007669"/>
    <property type="project" value="UniProtKB-KW"/>
</dbReference>
<dbReference type="PANTHER" id="PTHR34353">
    <property type="entry name" value="CRISPR-ASSOCIATED ENDONUCLEASE CAS1 1"/>
    <property type="match status" value="1"/>
</dbReference>
<dbReference type="InterPro" id="IPR002729">
    <property type="entry name" value="CRISPR-assoc_Cas1"/>
</dbReference>
<dbReference type="GO" id="GO:0004519">
    <property type="term" value="F:endonuclease activity"/>
    <property type="evidence" value="ECO:0007669"/>
    <property type="project" value="UniProtKB-UniRule"/>
</dbReference>
<comment type="subunit">
    <text evidence="9 10">Homodimer, forms a heterotetramer with a Cas2 homodimer.</text>
</comment>
<dbReference type="Proteomes" id="UP000004923">
    <property type="component" value="Unassembled WGS sequence"/>
</dbReference>
<dbReference type="CDD" id="cd09634">
    <property type="entry name" value="Cas1_I-II-III"/>
    <property type="match status" value="1"/>
</dbReference>
<evidence type="ECO:0000256" key="10">
    <source>
        <dbReference type="HAMAP-Rule" id="MF_01470"/>
    </source>
</evidence>
<comment type="similarity">
    <text evidence="10">Belongs to the CRISPR-associated endonuclease Cas1 family.</text>
</comment>
<reference evidence="11 12" key="1">
    <citation type="submission" date="2011-01" db="EMBL/GenBank/DDBJ databases">
        <authorList>
            <person name="Weinstock G."/>
            <person name="Sodergren E."/>
            <person name="Clifton S."/>
            <person name="Fulton L."/>
            <person name="Fulton B."/>
            <person name="Courtney L."/>
            <person name="Fronick C."/>
            <person name="Harrison M."/>
            <person name="Strong C."/>
            <person name="Farmer C."/>
            <person name="Delahaunty K."/>
            <person name="Markovic C."/>
            <person name="Hall O."/>
            <person name="Minx P."/>
            <person name="Tomlinson C."/>
            <person name="Mitreva M."/>
            <person name="Hou S."/>
            <person name="Chen J."/>
            <person name="Wollam A."/>
            <person name="Pepin K.H."/>
            <person name="Johnson M."/>
            <person name="Bhonagiri V."/>
            <person name="Zhang X."/>
            <person name="Suruliraj S."/>
            <person name="Warren W."/>
            <person name="Chinwalla A."/>
            <person name="Mardis E.R."/>
            <person name="Wilson R.K."/>
        </authorList>
    </citation>
    <scope>NUCLEOTIDE SEQUENCE [LARGE SCALE GENOMIC DNA]</scope>
    <source>
        <strain evidence="11 12">YIT 12067</strain>
    </source>
</reference>
<accession>E8LEC6</accession>
<dbReference type="InterPro" id="IPR050646">
    <property type="entry name" value="Cas1"/>
</dbReference>
<evidence type="ECO:0000256" key="4">
    <source>
        <dbReference type="ARBA" id="ARBA00022801"/>
    </source>
</evidence>
<dbReference type="GO" id="GO:0003677">
    <property type="term" value="F:DNA binding"/>
    <property type="evidence" value="ECO:0007669"/>
    <property type="project" value="UniProtKB-KW"/>
</dbReference>
<dbReference type="AlphaFoldDB" id="E8LEC6"/>
<protein>
    <recommendedName>
        <fullName evidence="10">CRISPR-associated endonuclease Cas1</fullName>
        <ecNumber evidence="10">3.1.-.-</ecNumber>
    </recommendedName>
</protein>
<feature type="binding site" evidence="10">
    <location>
        <position position="223"/>
    </location>
    <ligand>
        <name>Mn(2+)</name>
        <dbReference type="ChEBI" id="CHEBI:29035"/>
    </ligand>
</feature>
<feature type="binding site" evidence="10">
    <location>
        <position position="158"/>
    </location>
    <ligand>
        <name>Mn(2+)</name>
        <dbReference type="ChEBI" id="CHEBI:29035"/>
    </ligand>
</feature>
<dbReference type="RefSeq" id="WP_009145569.1">
    <property type="nucleotide sequence ID" value="NZ_GL830886.1"/>
</dbReference>
<keyword evidence="4 10" id="KW-0378">Hydrolase</keyword>
<keyword evidence="12" id="KW-1185">Reference proteome</keyword>
<dbReference type="HOGENOM" id="CLU_052779_1_0_9"/>
<dbReference type="InterPro" id="IPR042206">
    <property type="entry name" value="CRISPR-assoc_Cas1_C"/>
</dbReference>
<sequence>MTSLYITESGAYLRKRGGHVLVGRNNEVLLEVPLERIEDVTLVDSVQISSGLITEFLERNIPLSWLSGRGRFFGSLLSNGSIDIIKHQKQFELLQEGKLYFELAKKIIYAKVHNQLTILRRYNRNLKLDNVDTSIRNILAIRKNICQTDDLHSLMGFEGIISRIYFCALGAIVPDEFKFEKRTKMPPRDPFNSMLSLGYSMLFNEIMSNVLALGLHPYVGFMHKIAKGHPALVSDLIEEWRAPLIDSMVLAMIKRNMLTRDMFEINEAGCFLNTEARKIYLQTYNKKLRSDNQYFEDKYTYRESIRQQCRKYASVIMHSDITLYEPLELR</sequence>
<keyword evidence="2 10" id="KW-0479">Metal-binding</keyword>
<evidence type="ECO:0000256" key="5">
    <source>
        <dbReference type="ARBA" id="ARBA00022842"/>
    </source>
</evidence>
<keyword evidence="5 10" id="KW-0460">Magnesium</keyword>
<evidence type="ECO:0000256" key="6">
    <source>
        <dbReference type="ARBA" id="ARBA00023118"/>
    </source>
</evidence>
<dbReference type="OrthoDB" id="9803119at2"/>
<evidence type="ECO:0000256" key="1">
    <source>
        <dbReference type="ARBA" id="ARBA00022722"/>
    </source>
</evidence>
<comment type="cofactor">
    <cofactor evidence="10">
        <name>Mg(2+)</name>
        <dbReference type="ChEBI" id="CHEBI:18420"/>
    </cofactor>
    <cofactor evidence="10">
        <name>Mn(2+)</name>
        <dbReference type="ChEBI" id="CHEBI:29035"/>
    </cofactor>
</comment>
<dbReference type="HAMAP" id="MF_01470">
    <property type="entry name" value="Cas1"/>
    <property type="match status" value="1"/>
</dbReference>
<dbReference type="GO" id="GO:0051607">
    <property type="term" value="P:defense response to virus"/>
    <property type="evidence" value="ECO:0007669"/>
    <property type="project" value="UniProtKB-UniRule"/>
</dbReference>
<proteinExistence type="inferred from homology"/>
<dbReference type="GO" id="GO:0043571">
    <property type="term" value="P:maintenance of CRISPR repeat elements"/>
    <property type="evidence" value="ECO:0007669"/>
    <property type="project" value="UniProtKB-UniRule"/>
</dbReference>
<dbReference type="PANTHER" id="PTHR34353:SF2">
    <property type="entry name" value="CRISPR-ASSOCIATED ENDONUCLEASE CAS1 1"/>
    <property type="match status" value="1"/>
</dbReference>
<keyword evidence="6 10" id="KW-0051">Antiviral defense</keyword>
<evidence type="ECO:0000313" key="11">
    <source>
        <dbReference type="EMBL" id="EFY04837.1"/>
    </source>
</evidence>
<keyword evidence="1 10" id="KW-0540">Nuclease</keyword>
<name>E8LEC6_9FIRM</name>
<dbReference type="Gene3D" id="1.20.120.920">
    <property type="entry name" value="CRISPR-associated endonuclease Cas1, C-terminal domain"/>
    <property type="match status" value="1"/>
</dbReference>
<dbReference type="EC" id="3.1.-.-" evidence="10"/>
<dbReference type="GO" id="GO:0046872">
    <property type="term" value="F:metal ion binding"/>
    <property type="evidence" value="ECO:0007669"/>
    <property type="project" value="UniProtKB-UniRule"/>
</dbReference>
<organism evidence="11 12">
    <name type="scientific">Phascolarctobacterium succinatutens YIT 12067</name>
    <dbReference type="NCBI Taxonomy" id="626939"/>
    <lineage>
        <taxon>Bacteria</taxon>
        <taxon>Bacillati</taxon>
        <taxon>Bacillota</taxon>
        <taxon>Negativicutes</taxon>
        <taxon>Acidaminococcales</taxon>
        <taxon>Acidaminococcaceae</taxon>
        <taxon>Phascolarctobacterium</taxon>
    </lineage>
</organism>
<feature type="binding site" evidence="10">
    <location>
        <position position="238"/>
    </location>
    <ligand>
        <name>Mn(2+)</name>
        <dbReference type="ChEBI" id="CHEBI:29035"/>
    </ligand>
</feature>
<keyword evidence="8 10" id="KW-0464">Manganese</keyword>
<evidence type="ECO:0000256" key="9">
    <source>
        <dbReference type="ARBA" id="ARBA00038592"/>
    </source>
</evidence>
<gene>
    <name evidence="10 11" type="primary">cas1</name>
    <name evidence="11" type="ORF">HMPREF9443_01207</name>
</gene>
<keyword evidence="7 10" id="KW-0238">DNA-binding</keyword>
<dbReference type="eggNOG" id="COG1518">
    <property type="taxonomic scope" value="Bacteria"/>
</dbReference>
<keyword evidence="3 10" id="KW-0255">Endonuclease</keyword>
<dbReference type="EMBL" id="AEVN01000048">
    <property type="protein sequence ID" value="EFY04837.1"/>
    <property type="molecule type" value="Genomic_DNA"/>
</dbReference>
<evidence type="ECO:0000256" key="3">
    <source>
        <dbReference type="ARBA" id="ARBA00022759"/>
    </source>
</evidence>
<comment type="caution">
    <text evidence="11">The sequence shown here is derived from an EMBL/GenBank/DDBJ whole genome shotgun (WGS) entry which is preliminary data.</text>
</comment>
<evidence type="ECO:0000256" key="2">
    <source>
        <dbReference type="ARBA" id="ARBA00022723"/>
    </source>
</evidence>
<evidence type="ECO:0000256" key="7">
    <source>
        <dbReference type="ARBA" id="ARBA00023125"/>
    </source>
</evidence>
<evidence type="ECO:0000313" key="12">
    <source>
        <dbReference type="Proteomes" id="UP000004923"/>
    </source>
</evidence>
<comment type="function">
    <text evidence="10">CRISPR (clustered regularly interspaced short palindromic repeat), is an adaptive immune system that provides protection against mobile genetic elements (viruses, transposable elements and conjugative plasmids). CRISPR clusters contain spacers, sequences complementary to antecedent mobile elements, and target invading nucleic acids. CRISPR clusters are transcribed and processed into CRISPR RNA (crRNA). Acts as a dsDNA endonuclease. Involved in the integration of spacer DNA into the CRISPR cassette.</text>
</comment>
<dbReference type="InterPro" id="IPR042211">
    <property type="entry name" value="CRISPR-assoc_Cas1_N"/>
</dbReference>
<dbReference type="Pfam" id="PF01867">
    <property type="entry name" value="Cas_Cas1"/>
    <property type="match status" value="1"/>
</dbReference>
<evidence type="ECO:0000256" key="8">
    <source>
        <dbReference type="ARBA" id="ARBA00023211"/>
    </source>
</evidence>
<dbReference type="Gene3D" id="3.100.10.20">
    <property type="entry name" value="CRISPR-associated endonuclease Cas1, N-terminal domain"/>
    <property type="match status" value="1"/>
</dbReference>
<dbReference type="NCBIfam" id="TIGR00287">
    <property type="entry name" value="cas1"/>
    <property type="match status" value="1"/>
</dbReference>